<dbReference type="EMBL" id="JAHRHJ020003342">
    <property type="protein sequence ID" value="KAH9291915.1"/>
    <property type="molecule type" value="Genomic_DNA"/>
</dbReference>
<evidence type="ECO:0000256" key="5">
    <source>
        <dbReference type="SAM" id="Phobius"/>
    </source>
</evidence>
<dbReference type="GO" id="GO:0016020">
    <property type="term" value="C:membrane"/>
    <property type="evidence" value="ECO:0007669"/>
    <property type="project" value="UniProtKB-SubCell"/>
</dbReference>
<name>A0AA38BZM7_TAXCH</name>
<organism evidence="6 7">
    <name type="scientific">Taxus chinensis</name>
    <name type="common">Chinese yew</name>
    <name type="synonym">Taxus wallichiana var. chinensis</name>
    <dbReference type="NCBI Taxonomy" id="29808"/>
    <lineage>
        <taxon>Eukaryota</taxon>
        <taxon>Viridiplantae</taxon>
        <taxon>Streptophyta</taxon>
        <taxon>Embryophyta</taxon>
        <taxon>Tracheophyta</taxon>
        <taxon>Spermatophyta</taxon>
        <taxon>Pinopsida</taxon>
        <taxon>Pinidae</taxon>
        <taxon>Conifers II</taxon>
        <taxon>Cupressales</taxon>
        <taxon>Taxaceae</taxon>
        <taxon>Taxus</taxon>
    </lineage>
</organism>
<dbReference type="Gene3D" id="1.20.1250.20">
    <property type="entry name" value="MFS general substrate transporter like domains"/>
    <property type="match status" value="1"/>
</dbReference>
<accession>A0AA38BZM7</accession>
<reference evidence="6 7" key="1">
    <citation type="journal article" date="2021" name="Nat. Plants">
        <title>The Taxus genome provides insights into paclitaxel biosynthesis.</title>
        <authorList>
            <person name="Xiong X."/>
            <person name="Gou J."/>
            <person name="Liao Q."/>
            <person name="Li Y."/>
            <person name="Zhou Q."/>
            <person name="Bi G."/>
            <person name="Li C."/>
            <person name="Du R."/>
            <person name="Wang X."/>
            <person name="Sun T."/>
            <person name="Guo L."/>
            <person name="Liang H."/>
            <person name="Lu P."/>
            <person name="Wu Y."/>
            <person name="Zhang Z."/>
            <person name="Ro D.K."/>
            <person name="Shang Y."/>
            <person name="Huang S."/>
            <person name="Yan J."/>
        </authorList>
    </citation>
    <scope>NUCLEOTIDE SEQUENCE [LARGE SCALE GENOMIC DNA]</scope>
    <source>
        <strain evidence="6">Ta-2019</strain>
    </source>
</reference>
<keyword evidence="7" id="KW-1185">Reference proteome</keyword>
<feature type="transmembrane region" description="Helical" evidence="5">
    <location>
        <begin position="136"/>
        <end position="158"/>
    </location>
</feature>
<evidence type="ECO:0000256" key="1">
    <source>
        <dbReference type="ARBA" id="ARBA00004141"/>
    </source>
</evidence>
<dbReference type="InterPro" id="IPR036259">
    <property type="entry name" value="MFS_trans_sf"/>
</dbReference>
<comment type="caution">
    <text evidence="6">The sequence shown here is derived from an EMBL/GenBank/DDBJ whole genome shotgun (WGS) entry which is preliminary data.</text>
</comment>
<evidence type="ECO:0000313" key="7">
    <source>
        <dbReference type="Proteomes" id="UP000824469"/>
    </source>
</evidence>
<keyword evidence="2 5" id="KW-0812">Transmembrane</keyword>
<evidence type="ECO:0000313" key="6">
    <source>
        <dbReference type="EMBL" id="KAH9291915.1"/>
    </source>
</evidence>
<comment type="subcellular location">
    <subcellularLocation>
        <location evidence="1">Membrane</location>
        <topology evidence="1">Multi-pass membrane protein</topology>
    </subcellularLocation>
</comment>
<feature type="transmembrane region" description="Helical" evidence="5">
    <location>
        <begin position="78"/>
        <end position="99"/>
    </location>
</feature>
<dbReference type="PANTHER" id="PTHR24064">
    <property type="entry name" value="SOLUTE CARRIER FAMILY 22 MEMBER"/>
    <property type="match status" value="1"/>
</dbReference>
<evidence type="ECO:0000256" key="2">
    <source>
        <dbReference type="ARBA" id="ARBA00022692"/>
    </source>
</evidence>
<feature type="transmembrane region" description="Helical" evidence="5">
    <location>
        <begin position="48"/>
        <end position="66"/>
    </location>
</feature>
<keyword evidence="4 5" id="KW-0472">Membrane</keyword>
<dbReference type="SUPFAM" id="SSF103473">
    <property type="entry name" value="MFS general substrate transporter"/>
    <property type="match status" value="1"/>
</dbReference>
<feature type="transmembrane region" description="Helical" evidence="5">
    <location>
        <begin position="106"/>
        <end position="130"/>
    </location>
</feature>
<dbReference type="AlphaFoldDB" id="A0AA38BZM7"/>
<dbReference type="Proteomes" id="UP000824469">
    <property type="component" value="Unassembled WGS sequence"/>
</dbReference>
<protein>
    <submittedName>
        <fullName evidence="6">Uncharacterized protein</fullName>
    </submittedName>
</protein>
<evidence type="ECO:0000256" key="3">
    <source>
        <dbReference type="ARBA" id="ARBA00022989"/>
    </source>
</evidence>
<evidence type="ECO:0000256" key="4">
    <source>
        <dbReference type="ARBA" id="ARBA00023136"/>
    </source>
</evidence>
<feature type="non-terminal residue" evidence="6">
    <location>
        <position position="1"/>
    </location>
</feature>
<keyword evidence="3 5" id="KW-1133">Transmembrane helix</keyword>
<gene>
    <name evidence="6" type="ORF">KI387_042896</name>
</gene>
<sequence length="181" mass="19653">KMALNTLAKMATWNNKHLPQNVRKSIAAMHEKTNNLNSILTVAWARRIMLVLMAVGGGTGLVYFGMPLNIGNIKFNPYINTSLNALMEVPAIAAGTLLLPITDRRLLVSVSSGIYALCCIICSFVSNGWIQIVVELTGFLAVCMTFDLTYVFCLELFATEVRSVVVAMLRKAIMAGAAIAP</sequence>
<proteinExistence type="predicted"/>